<dbReference type="AlphaFoldDB" id="A0AA86X3S2"/>
<evidence type="ECO:0000313" key="1">
    <source>
        <dbReference type="EMBL" id="CDT91419.1"/>
    </source>
</evidence>
<protein>
    <submittedName>
        <fullName evidence="1">Uncharacterized protein</fullName>
    </submittedName>
</protein>
<dbReference type="Proteomes" id="UP000041625">
    <property type="component" value="Unassembled WGS sequence"/>
</dbReference>
<keyword evidence="2" id="KW-1185">Reference proteome</keyword>
<accession>A0AA86X3S2</accession>
<reference evidence="1 2" key="1">
    <citation type="submission" date="2014-06" db="EMBL/GenBank/DDBJ databases">
        <authorList>
            <person name="Le Roux F."/>
        </authorList>
    </citation>
    <scope>NUCLEOTIDE SEQUENCE [LARGE SCALE GENOMIC DNA]</scope>
    <source>
        <strain evidence="1 2">J2-31</strain>
    </source>
</reference>
<organism evidence="1 2">
    <name type="scientific">Vibrio coralliirubri</name>
    <dbReference type="NCBI Taxonomy" id="1516159"/>
    <lineage>
        <taxon>Bacteria</taxon>
        <taxon>Pseudomonadati</taxon>
        <taxon>Pseudomonadota</taxon>
        <taxon>Gammaproteobacteria</taxon>
        <taxon>Vibrionales</taxon>
        <taxon>Vibrionaceae</taxon>
        <taxon>Vibrio</taxon>
    </lineage>
</organism>
<gene>
    <name evidence="1" type="ORF">VCR31J2_1690043</name>
</gene>
<comment type="caution">
    <text evidence="1">The sequence shown here is derived from an EMBL/GenBank/DDBJ whole genome shotgun (WGS) entry which is preliminary data.</text>
</comment>
<evidence type="ECO:0000313" key="2">
    <source>
        <dbReference type="Proteomes" id="UP000041625"/>
    </source>
</evidence>
<dbReference type="EMBL" id="CCKJ01000078">
    <property type="protein sequence ID" value="CDT91419.1"/>
    <property type="molecule type" value="Genomic_DNA"/>
</dbReference>
<proteinExistence type="predicted"/>
<name>A0AA86X3S2_9VIBR</name>
<sequence>MGRRDVLILDYRHLRAVGINMVTDHIDGTGNHNQVVIW</sequence>